<evidence type="ECO:0000256" key="1">
    <source>
        <dbReference type="ARBA" id="ARBA00022801"/>
    </source>
</evidence>
<dbReference type="Pfam" id="PF07228">
    <property type="entry name" value="SpoIIE"/>
    <property type="match status" value="1"/>
</dbReference>
<accession>A0A1M6PAW7</accession>
<evidence type="ECO:0000259" key="2">
    <source>
        <dbReference type="SMART" id="SM00331"/>
    </source>
</evidence>
<dbReference type="PANTHER" id="PTHR43156">
    <property type="entry name" value="STAGE II SPORULATION PROTEIN E-RELATED"/>
    <property type="match status" value="1"/>
</dbReference>
<reference evidence="3 4" key="1">
    <citation type="submission" date="2016-11" db="EMBL/GenBank/DDBJ databases">
        <authorList>
            <person name="Jaros S."/>
            <person name="Januszkiewicz K."/>
            <person name="Wedrychowicz H."/>
        </authorList>
    </citation>
    <scope>NUCLEOTIDE SEQUENCE [LARGE SCALE GENOMIC DNA]</scope>
    <source>
        <strain evidence="3 4">CGMCC 4.5723</strain>
    </source>
</reference>
<dbReference type="EMBL" id="FQZK01000013">
    <property type="protein sequence ID" value="SHK05067.1"/>
    <property type="molecule type" value="Genomic_DNA"/>
</dbReference>
<dbReference type="AlphaFoldDB" id="A0A1M6PAW7"/>
<proteinExistence type="predicted"/>
<dbReference type="InterPro" id="IPR001932">
    <property type="entry name" value="PPM-type_phosphatase-like_dom"/>
</dbReference>
<keyword evidence="4" id="KW-1185">Reference proteome</keyword>
<dbReference type="Gene3D" id="3.60.40.10">
    <property type="entry name" value="PPM-type phosphatase domain"/>
    <property type="match status" value="1"/>
</dbReference>
<protein>
    <submittedName>
        <fullName evidence="3">Stage II sporulation protein E (SpoIIE)</fullName>
    </submittedName>
</protein>
<dbReference type="InterPro" id="IPR036457">
    <property type="entry name" value="PPM-type-like_dom_sf"/>
</dbReference>
<gene>
    <name evidence="3" type="ORF">SAMN05421803_1132</name>
</gene>
<dbReference type="SUPFAM" id="SSF81606">
    <property type="entry name" value="PP2C-like"/>
    <property type="match status" value="1"/>
</dbReference>
<sequence length="409" mass="44139">MVPGVVTVAPTDAQGEYLFDELVRSVHDSGPLEVLDAVEAYAAAIGLGRITVYLVDLQQRMLVPLTEGEPLPVEGTTAGGAYRSESLRLVEGDGGLDLWLPLRDGADRMGVLYVCAPLLDEPTLRRCQTLAALLALVITSKRAYSDTYVRHTRARPVHLRTEMLRAFLPPRTLGTVRGVSTAVLEPAYELGGDAFDHSLTKDVLHVAILDAMGHDLASGLTASVAMAGARSARRNGAGLRELTAEVEEALTTWLPERFCTGVFATLNLSSGVFSWVNCAHPAPLLIRKGRLSPGALERDSELPLGLTGVGPRADERTVHEVRLDAGDQVLLYTDGVTEAHDGQGRMFGLERFADFIIRATSAEEPAPETLRRLIHSIHDHQRGSFTDDATIVLLEWTPDGAGPHRSPPA</sequence>
<dbReference type="OrthoDB" id="4935951at2"/>
<dbReference type="STRING" id="758803.SAMN05421803_1132"/>
<evidence type="ECO:0000313" key="4">
    <source>
        <dbReference type="Proteomes" id="UP000184452"/>
    </source>
</evidence>
<dbReference type="SMART" id="SM00331">
    <property type="entry name" value="PP2C_SIG"/>
    <property type="match status" value="1"/>
</dbReference>
<dbReference type="GO" id="GO:0016791">
    <property type="term" value="F:phosphatase activity"/>
    <property type="evidence" value="ECO:0007669"/>
    <property type="project" value="TreeGrafter"/>
</dbReference>
<name>A0A1M6PAW7_9ACTN</name>
<feature type="domain" description="PPM-type phosphatase" evidence="2">
    <location>
        <begin position="175"/>
        <end position="396"/>
    </location>
</feature>
<dbReference type="PANTHER" id="PTHR43156:SF2">
    <property type="entry name" value="STAGE II SPORULATION PROTEIN E"/>
    <property type="match status" value="1"/>
</dbReference>
<dbReference type="InterPro" id="IPR052016">
    <property type="entry name" value="Bact_Sigma-Reg"/>
</dbReference>
<evidence type="ECO:0000313" key="3">
    <source>
        <dbReference type="EMBL" id="SHK05067.1"/>
    </source>
</evidence>
<dbReference type="Proteomes" id="UP000184452">
    <property type="component" value="Unassembled WGS sequence"/>
</dbReference>
<organism evidence="3 4">
    <name type="scientific">Nocardiopsis flavescens</name>
    <dbReference type="NCBI Taxonomy" id="758803"/>
    <lineage>
        <taxon>Bacteria</taxon>
        <taxon>Bacillati</taxon>
        <taxon>Actinomycetota</taxon>
        <taxon>Actinomycetes</taxon>
        <taxon>Streptosporangiales</taxon>
        <taxon>Nocardiopsidaceae</taxon>
        <taxon>Nocardiopsis</taxon>
    </lineage>
</organism>
<keyword evidence="1" id="KW-0378">Hydrolase</keyword>